<evidence type="ECO:0000259" key="14">
    <source>
        <dbReference type="PROSITE" id="PS50894"/>
    </source>
</evidence>
<sequence length="379" mass="39424">MEIMGGRIEVTSTVGVGSTFAFTIAWRTAVRPDRRTSAGVDWLATGRAERRLRDDAGWRGRAEAGRRTNEAASSTSSTSSSSPHSLLEPSGLTGPSGPPVSGLRILLAEDNLVNQKVAQLMLAKGGHRVDTVSNGLEAVQAVEAAQALAGAAGHGGFDIVLMDVHMPVIDGLEATRRIRALTDEIRQPVIIALTASATTEARQACLDAGMDLYLSKPIRPLELAATLAAAAGGAAGSTGSTGFAGAEDPRPGVPGREPVIDHEVLGYLDEVGSETRDWLLRSFASQGERRLSALRAEIDAVNDTRVVELAHRLRGSSATVGASALAAACADVEGTAMRGEQVSADQVARLGSAMEDTLAAFAALLPEAGPEPEPGVRRR</sequence>
<evidence type="ECO:0000256" key="4">
    <source>
        <dbReference type="ARBA" id="ARBA00022692"/>
    </source>
</evidence>
<evidence type="ECO:0000256" key="8">
    <source>
        <dbReference type="ARBA" id="ARBA00023012"/>
    </source>
</evidence>
<dbReference type="Pfam" id="PF00072">
    <property type="entry name" value="Response_reg"/>
    <property type="match status" value="1"/>
</dbReference>
<dbReference type="EMBL" id="SOFG01000023">
    <property type="protein sequence ID" value="TFB84169.1"/>
    <property type="molecule type" value="Genomic_DNA"/>
</dbReference>
<dbReference type="PROSITE" id="PS50110">
    <property type="entry name" value="RESPONSE_REGULATORY"/>
    <property type="match status" value="1"/>
</dbReference>
<dbReference type="Gene3D" id="3.40.50.2300">
    <property type="match status" value="1"/>
</dbReference>
<dbReference type="PROSITE" id="PS50894">
    <property type="entry name" value="HPT"/>
    <property type="match status" value="1"/>
</dbReference>
<dbReference type="PANTHER" id="PTHR45339">
    <property type="entry name" value="HYBRID SIGNAL TRANSDUCTION HISTIDINE KINASE J"/>
    <property type="match status" value="1"/>
</dbReference>
<keyword evidence="3 11" id="KW-0597">Phosphoprotein</keyword>
<evidence type="ECO:0000256" key="2">
    <source>
        <dbReference type="ARBA" id="ARBA00022475"/>
    </source>
</evidence>
<dbReference type="InterPro" id="IPR008207">
    <property type="entry name" value="Sig_transdc_His_kin_Hpt_dom"/>
</dbReference>
<dbReference type="Proteomes" id="UP000297608">
    <property type="component" value="Unassembled WGS sequence"/>
</dbReference>
<evidence type="ECO:0000256" key="11">
    <source>
        <dbReference type="PROSITE-ProRule" id="PRU00169"/>
    </source>
</evidence>
<keyword evidence="16" id="KW-1185">Reference proteome</keyword>
<keyword evidence="2" id="KW-1003">Cell membrane</keyword>
<keyword evidence="9" id="KW-0472">Membrane</keyword>
<feature type="domain" description="HPt" evidence="14">
    <location>
        <begin position="272"/>
        <end position="368"/>
    </location>
</feature>
<dbReference type="InterPro" id="IPR001789">
    <property type="entry name" value="Sig_transdc_resp-reg_receiver"/>
</dbReference>
<feature type="region of interest" description="Disordered" evidence="12">
    <location>
        <begin position="54"/>
        <end position="98"/>
    </location>
</feature>
<keyword evidence="7" id="KW-1133">Transmembrane helix</keyword>
<keyword evidence="5" id="KW-0547">Nucleotide-binding</keyword>
<evidence type="ECO:0000256" key="9">
    <source>
        <dbReference type="ARBA" id="ARBA00023136"/>
    </source>
</evidence>
<evidence type="ECO:0000256" key="7">
    <source>
        <dbReference type="ARBA" id="ARBA00022989"/>
    </source>
</evidence>
<evidence type="ECO:0000313" key="15">
    <source>
        <dbReference type="EMBL" id="TFB84169.1"/>
    </source>
</evidence>
<protein>
    <submittedName>
        <fullName evidence="15">Response regulator</fullName>
    </submittedName>
</protein>
<name>A0ABY2IAJ9_9MICO</name>
<keyword evidence="6" id="KW-0067">ATP-binding</keyword>
<evidence type="ECO:0000256" key="3">
    <source>
        <dbReference type="ARBA" id="ARBA00022553"/>
    </source>
</evidence>
<comment type="subcellular location">
    <subcellularLocation>
        <location evidence="1">Cell membrane</location>
        <topology evidence="1">Multi-pass membrane protein</topology>
    </subcellularLocation>
</comment>
<dbReference type="PANTHER" id="PTHR45339:SF1">
    <property type="entry name" value="HYBRID SIGNAL TRANSDUCTION HISTIDINE KINASE J"/>
    <property type="match status" value="1"/>
</dbReference>
<feature type="compositionally biased region" description="Basic and acidic residues" evidence="12">
    <location>
        <begin position="54"/>
        <end position="69"/>
    </location>
</feature>
<dbReference type="SMART" id="SM00448">
    <property type="entry name" value="REC"/>
    <property type="match status" value="1"/>
</dbReference>
<evidence type="ECO:0000259" key="13">
    <source>
        <dbReference type="PROSITE" id="PS50110"/>
    </source>
</evidence>
<dbReference type="SUPFAM" id="SSF47226">
    <property type="entry name" value="Histidine-containing phosphotransfer domain, HPT domain"/>
    <property type="match status" value="1"/>
</dbReference>
<proteinExistence type="predicted"/>
<dbReference type="CDD" id="cd17546">
    <property type="entry name" value="REC_hyHK_CKI1_RcsC-like"/>
    <property type="match status" value="1"/>
</dbReference>
<evidence type="ECO:0000256" key="1">
    <source>
        <dbReference type="ARBA" id="ARBA00004651"/>
    </source>
</evidence>
<evidence type="ECO:0000313" key="16">
    <source>
        <dbReference type="Proteomes" id="UP000297608"/>
    </source>
</evidence>
<evidence type="ECO:0000256" key="5">
    <source>
        <dbReference type="ARBA" id="ARBA00022741"/>
    </source>
</evidence>
<organism evidence="15 16">
    <name type="scientific">Cryobacterium algoricola</name>
    <dbReference type="NCBI Taxonomy" id="1259183"/>
    <lineage>
        <taxon>Bacteria</taxon>
        <taxon>Bacillati</taxon>
        <taxon>Actinomycetota</taxon>
        <taxon>Actinomycetes</taxon>
        <taxon>Micrococcales</taxon>
        <taxon>Microbacteriaceae</taxon>
        <taxon>Cryobacterium</taxon>
    </lineage>
</organism>
<gene>
    <name evidence="15" type="ORF">E3O44_16990</name>
</gene>
<accession>A0ABY2IAJ9</accession>
<comment type="caution">
    <text evidence="15">The sequence shown here is derived from an EMBL/GenBank/DDBJ whole genome shotgun (WGS) entry which is preliminary data.</text>
</comment>
<evidence type="ECO:0000256" key="10">
    <source>
        <dbReference type="PROSITE-ProRule" id="PRU00110"/>
    </source>
</evidence>
<feature type="domain" description="Response regulatory" evidence="13">
    <location>
        <begin position="104"/>
        <end position="231"/>
    </location>
</feature>
<feature type="compositionally biased region" description="Low complexity" evidence="12">
    <location>
        <begin position="70"/>
        <end position="90"/>
    </location>
</feature>
<keyword evidence="8" id="KW-0902">Two-component regulatory system</keyword>
<dbReference type="SUPFAM" id="SSF52172">
    <property type="entry name" value="CheY-like"/>
    <property type="match status" value="1"/>
</dbReference>
<dbReference type="InterPro" id="IPR011006">
    <property type="entry name" value="CheY-like_superfamily"/>
</dbReference>
<evidence type="ECO:0000256" key="12">
    <source>
        <dbReference type="SAM" id="MobiDB-lite"/>
    </source>
</evidence>
<dbReference type="Pfam" id="PF01627">
    <property type="entry name" value="Hpt"/>
    <property type="match status" value="1"/>
</dbReference>
<feature type="modified residue" description="Phosphohistidine" evidence="10">
    <location>
        <position position="311"/>
    </location>
</feature>
<keyword evidence="4" id="KW-0812">Transmembrane</keyword>
<dbReference type="InterPro" id="IPR036641">
    <property type="entry name" value="HPT_dom_sf"/>
</dbReference>
<feature type="modified residue" description="4-aspartylphosphate" evidence="11">
    <location>
        <position position="163"/>
    </location>
</feature>
<evidence type="ECO:0000256" key="6">
    <source>
        <dbReference type="ARBA" id="ARBA00022840"/>
    </source>
</evidence>
<dbReference type="Gene3D" id="1.20.120.160">
    <property type="entry name" value="HPT domain"/>
    <property type="match status" value="1"/>
</dbReference>
<reference evidence="15 16" key="1">
    <citation type="submission" date="2019-03" db="EMBL/GenBank/DDBJ databases">
        <title>Genomics of glacier-inhabiting Cryobacterium strains.</title>
        <authorList>
            <person name="Liu Q."/>
            <person name="Xin Y.-H."/>
        </authorList>
    </citation>
    <scope>NUCLEOTIDE SEQUENCE [LARGE SCALE GENOMIC DNA]</scope>
    <source>
        <strain evidence="15 16">MDB2-B</strain>
    </source>
</reference>